<organism evidence="2 3">
    <name type="scientific">Cyclocybe aegerita</name>
    <name type="common">Black poplar mushroom</name>
    <name type="synonym">Agrocybe aegerita</name>
    <dbReference type="NCBI Taxonomy" id="1973307"/>
    <lineage>
        <taxon>Eukaryota</taxon>
        <taxon>Fungi</taxon>
        <taxon>Dikarya</taxon>
        <taxon>Basidiomycota</taxon>
        <taxon>Agaricomycotina</taxon>
        <taxon>Agaricomycetes</taxon>
        <taxon>Agaricomycetidae</taxon>
        <taxon>Agaricales</taxon>
        <taxon>Agaricineae</taxon>
        <taxon>Bolbitiaceae</taxon>
        <taxon>Cyclocybe</taxon>
    </lineage>
</organism>
<gene>
    <name evidence="2" type="ORF">AAE3_LOCUS3763</name>
</gene>
<accession>A0A8S0VXV4</accession>
<evidence type="ECO:0000313" key="3">
    <source>
        <dbReference type="Proteomes" id="UP000467700"/>
    </source>
</evidence>
<protein>
    <submittedName>
        <fullName evidence="2">Uncharacterized protein</fullName>
    </submittedName>
</protein>
<dbReference type="EMBL" id="CACVBS010000033">
    <property type="protein sequence ID" value="CAA7261431.1"/>
    <property type="molecule type" value="Genomic_DNA"/>
</dbReference>
<comment type="caution">
    <text evidence="2">The sequence shown here is derived from an EMBL/GenBank/DDBJ whole genome shotgun (WGS) entry which is preliminary data.</text>
</comment>
<keyword evidence="3" id="KW-1185">Reference proteome</keyword>
<evidence type="ECO:0000256" key="1">
    <source>
        <dbReference type="SAM" id="MobiDB-lite"/>
    </source>
</evidence>
<name>A0A8S0VXV4_CYCAE</name>
<proteinExistence type="predicted"/>
<feature type="compositionally biased region" description="Polar residues" evidence="1">
    <location>
        <begin position="201"/>
        <end position="227"/>
    </location>
</feature>
<feature type="compositionally biased region" description="Polar residues" evidence="1">
    <location>
        <begin position="550"/>
        <end position="564"/>
    </location>
</feature>
<dbReference type="AlphaFoldDB" id="A0A8S0VXV4"/>
<dbReference type="OrthoDB" id="3367070at2759"/>
<feature type="region of interest" description="Disordered" evidence="1">
    <location>
        <begin position="523"/>
        <end position="590"/>
    </location>
</feature>
<feature type="compositionally biased region" description="Polar residues" evidence="1">
    <location>
        <begin position="125"/>
        <end position="137"/>
    </location>
</feature>
<feature type="compositionally biased region" description="Polar residues" evidence="1">
    <location>
        <begin position="523"/>
        <end position="538"/>
    </location>
</feature>
<sequence length="683" mass="74366">MQNRTAAPQLIASFQPYINRRRGEGGFLCASCSSQSIQNRFLTASGERPHPPQGTPCCSSFQLGLEQHRYEDMGFFSSRKAEDNNSYQVAIGVGGVAGNNGDKGVVQVIRSRFYGKKGKEREDQTPSFRSGATTAQTLSSSHSPVASSPLASPSRGGAGPSILLNPSNRLPPATPASASRKRTIHSEPSTPLVASPRTRDPSGSSSHPQAHGANASTPASPRKSTTDVVTVTLAQRLNELAVANSEGLLNDDEYRLLRQNLFERFATNATVPTEAPVVPVAPARPRPPKGGGTPERATSTRPLSNFQVERPLSITSKTSVTSGMTDLFRRATGRRSASKDMSDNSSIWSSTSNTSFFKMPRILTRRTSDSSVRTNAQADAMSISSRRIGSDRGHSEKSTARSATGSIRRMNAPPSSFPRSRGHDSPHANTNNLRTVFNEENLTTVQEVSQEIASVEAEAKRLMDAFNGLEVTSLARAQRHRVRPSLKTVDLLKSNYTESNWGMDSDGRSQRRINLADDAISMRSGTSIGTAPSMSRSAYSAKKTPRSKGTLATPTTLNPSSRPTSLHRKNSTSSVTSDRRPVRTAVAPPVPALPNSIMHLKGASSSNISLVRSTAHSHMHTVPEDEKSMTDTNNTLRVDEDYETEMEDIRRRREEVSQRYEARLEYLRAKLKGAQLHEKLMRK</sequence>
<feature type="compositionally biased region" description="Basic and acidic residues" evidence="1">
    <location>
        <begin position="388"/>
        <end position="399"/>
    </location>
</feature>
<dbReference type="Proteomes" id="UP000467700">
    <property type="component" value="Unassembled WGS sequence"/>
</dbReference>
<reference evidence="2 3" key="1">
    <citation type="submission" date="2020-01" db="EMBL/GenBank/DDBJ databases">
        <authorList>
            <person name="Gupta K D."/>
        </authorList>
    </citation>
    <scope>NUCLEOTIDE SEQUENCE [LARGE SCALE GENOMIC DNA]</scope>
</reference>
<feature type="compositionally biased region" description="Low complexity" evidence="1">
    <location>
        <begin position="138"/>
        <end position="154"/>
    </location>
</feature>
<evidence type="ECO:0000313" key="2">
    <source>
        <dbReference type="EMBL" id="CAA7261431.1"/>
    </source>
</evidence>
<feature type="region of interest" description="Disordered" evidence="1">
    <location>
        <begin position="366"/>
        <end position="431"/>
    </location>
</feature>
<feature type="region of interest" description="Disordered" evidence="1">
    <location>
        <begin position="278"/>
        <end position="299"/>
    </location>
</feature>
<feature type="region of interest" description="Disordered" evidence="1">
    <location>
        <begin position="116"/>
        <end position="227"/>
    </location>
</feature>